<proteinExistence type="predicted"/>
<feature type="region of interest" description="Disordered" evidence="1">
    <location>
        <begin position="83"/>
        <end position="103"/>
    </location>
</feature>
<dbReference type="RefSeq" id="WP_037289894.1">
    <property type="nucleotide sequence ID" value="NZ_JEOB01000004.1"/>
</dbReference>
<dbReference type="PATRIC" id="fig|1341156.4.peg.2885"/>
<evidence type="ECO:0000256" key="1">
    <source>
        <dbReference type="SAM" id="MobiDB-lite"/>
    </source>
</evidence>
<reference evidence="2 3" key="1">
    <citation type="submission" date="2013-06" db="EMBL/GenBank/DDBJ databases">
        <title>Rumen cellulosomics: divergent fiber-degrading strategies revealed by comparative genome-wide analysis of six Ruminococcal strains.</title>
        <authorList>
            <person name="Dassa B."/>
            <person name="Borovok I."/>
            <person name="Lamed R."/>
            <person name="Flint H."/>
            <person name="Yeoman C.J."/>
            <person name="White B."/>
            <person name="Bayer E.A."/>
        </authorList>
    </citation>
    <scope>NUCLEOTIDE SEQUENCE [LARGE SCALE GENOMIC DNA]</scope>
    <source>
        <strain evidence="2 3">SY3</strain>
    </source>
</reference>
<dbReference type="Proteomes" id="UP000021369">
    <property type="component" value="Unassembled WGS sequence"/>
</dbReference>
<dbReference type="EMBL" id="JEOB01000004">
    <property type="protein sequence ID" value="EXM38630.1"/>
    <property type="molecule type" value="Genomic_DNA"/>
</dbReference>
<dbReference type="AlphaFoldDB" id="A0A011WNR5"/>
<sequence>MNYKCRFCGYRFKDKDEQICPECLTAREDDISCGIYGEDEHSHQQYDDSAFYDNRFVRSDTFRDGNADFLKEERREENRAAAAKYERRNGGDINVEATPSRQSFNRTQYNAPQNVYNPNNINKSQKPGGCGKGCAVPLIILITLGMVFKNYPDLIDTVREKVEGAVSDKSVSSSVPEKKKYEIDRKNSIEGVKTTDCDIDAYLTECNISEIMSNDESLDSFHKNSLLFNENDEWKESSKCDPRELYVLDLTIEFEYSDHRCLENGDVEINEVYIQGYDSENHDISSYTGILSDNFIYCIGDRSNMRPKLLCDKASDNTYIVVDLEYNGQNVEYFFNIDLDKNE</sequence>
<evidence type="ECO:0000313" key="2">
    <source>
        <dbReference type="EMBL" id="EXM38630.1"/>
    </source>
</evidence>
<gene>
    <name evidence="2" type="ORF">RASY3_16430</name>
</gene>
<accession>A0A011WNR5</accession>
<protein>
    <submittedName>
        <fullName evidence="2">Uncharacterized protein</fullName>
    </submittedName>
</protein>
<keyword evidence="3" id="KW-1185">Reference proteome</keyword>
<comment type="caution">
    <text evidence="2">The sequence shown here is derived from an EMBL/GenBank/DDBJ whole genome shotgun (WGS) entry which is preliminary data.</text>
</comment>
<dbReference type="OrthoDB" id="1817010at2"/>
<name>A0A011WNR5_RUMAL</name>
<evidence type="ECO:0000313" key="3">
    <source>
        <dbReference type="Proteomes" id="UP000021369"/>
    </source>
</evidence>
<organism evidence="2 3">
    <name type="scientific">Ruminococcus albus SY3</name>
    <dbReference type="NCBI Taxonomy" id="1341156"/>
    <lineage>
        <taxon>Bacteria</taxon>
        <taxon>Bacillati</taxon>
        <taxon>Bacillota</taxon>
        <taxon>Clostridia</taxon>
        <taxon>Eubacteriales</taxon>
        <taxon>Oscillospiraceae</taxon>
        <taxon>Ruminococcus</taxon>
    </lineage>
</organism>